<dbReference type="HAMAP" id="MF_00022">
    <property type="entry name" value="Glu_tRNA_synth_type1"/>
    <property type="match status" value="1"/>
</dbReference>
<dbReference type="GO" id="GO:0005829">
    <property type="term" value="C:cytosol"/>
    <property type="evidence" value="ECO:0007669"/>
    <property type="project" value="TreeGrafter"/>
</dbReference>
<comment type="subunit">
    <text evidence="7">Monomer.</text>
</comment>
<evidence type="ECO:0000256" key="1">
    <source>
        <dbReference type="ARBA" id="ARBA00007894"/>
    </source>
</evidence>
<dbReference type="NCBIfam" id="TIGR00464">
    <property type="entry name" value="gltX_bact"/>
    <property type="match status" value="1"/>
</dbReference>
<feature type="short sequence motif" description="'KMSKS' region" evidence="7">
    <location>
        <begin position="252"/>
        <end position="256"/>
    </location>
</feature>
<evidence type="ECO:0000259" key="9">
    <source>
        <dbReference type="Pfam" id="PF19269"/>
    </source>
</evidence>
<dbReference type="Pfam" id="PF19269">
    <property type="entry name" value="Anticodon_2"/>
    <property type="match status" value="1"/>
</dbReference>
<name>A0A127FAN6_STEDE</name>
<evidence type="ECO:0000313" key="11">
    <source>
        <dbReference type="Proteomes" id="UP000070250"/>
    </source>
</evidence>
<dbReference type="PRINTS" id="PR00987">
    <property type="entry name" value="TRNASYNTHGLU"/>
</dbReference>
<dbReference type="NCBIfam" id="NF004315">
    <property type="entry name" value="PRK05710.1-4"/>
    <property type="match status" value="1"/>
</dbReference>
<dbReference type="InterPro" id="IPR045462">
    <property type="entry name" value="aa-tRNA-synth_I_cd-bd"/>
</dbReference>
<feature type="domain" description="Aminoacyl-tRNA synthetase class I anticodon-binding" evidence="9">
    <location>
        <begin position="346"/>
        <end position="466"/>
    </location>
</feature>
<dbReference type="GO" id="GO:0005524">
    <property type="term" value="F:ATP binding"/>
    <property type="evidence" value="ECO:0007669"/>
    <property type="project" value="UniProtKB-UniRule"/>
</dbReference>
<dbReference type="Gene3D" id="3.40.50.620">
    <property type="entry name" value="HUPs"/>
    <property type="match status" value="1"/>
</dbReference>
<feature type="binding site" evidence="7">
    <location>
        <position position="255"/>
    </location>
    <ligand>
        <name>ATP</name>
        <dbReference type="ChEBI" id="CHEBI:30616"/>
    </ligand>
</feature>
<comment type="catalytic activity">
    <reaction evidence="7">
        <text>tRNA(Glu) + L-glutamate + ATP = L-glutamyl-tRNA(Glu) + AMP + diphosphate</text>
        <dbReference type="Rhea" id="RHEA:23540"/>
        <dbReference type="Rhea" id="RHEA-COMP:9663"/>
        <dbReference type="Rhea" id="RHEA-COMP:9680"/>
        <dbReference type="ChEBI" id="CHEBI:29985"/>
        <dbReference type="ChEBI" id="CHEBI:30616"/>
        <dbReference type="ChEBI" id="CHEBI:33019"/>
        <dbReference type="ChEBI" id="CHEBI:78442"/>
        <dbReference type="ChEBI" id="CHEBI:78520"/>
        <dbReference type="ChEBI" id="CHEBI:456215"/>
        <dbReference type="EC" id="6.1.1.17"/>
    </reaction>
</comment>
<dbReference type="InterPro" id="IPR020751">
    <property type="entry name" value="aa-tRNA-synth_I_codon-bd_sub2"/>
</dbReference>
<dbReference type="OrthoDB" id="9807503at2"/>
<dbReference type="InterPro" id="IPR014729">
    <property type="entry name" value="Rossmann-like_a/b/a_fold"/>
</dbReference>
<dbReference type="PANTHER" id="PTHR43311">
    <property type="entry name" value="GLUTAMATE--TRNA LIGASE"/>
    <property type="match status" value="1"/>
</dbReference>
<protein>
    <recommendedName>
        <fullName evidence="7">Glutamate--tRNA ligase</fullName>
        <ecNumber evidence="7">6.1.1.17</ecNumber>
    </recommendedName>
    <alternativeName>
        <fullName evidence="7">Glutamyl-tRNA synthetase</fullName>
        <shortName evidence="7">GluRS</shortName>
    </alternativeName>
</protein>
<dbReference type="KEGG" id="sdf:ACG33_10325"/>
<keyword evidence="3 7" id="KW-0547">Nucleotide-binding</keyword>
<dbReference type="Proteomes" id="UP000070250">
    <property type="component" value="Chromosome"/>
</dbReference>
<evidence type="ECO:0000256" key="2">
    <source>
        <dbReference type="ARBA" id="ARBA00022598"/>
    </source>
</evidence>
<dbReference type="RefSeq" id="WP_066920962.1">
    <property type="nucleotide sequence ID" value="NZ_CP011971.1"/>
</dbReference>
<evidence type="ECO:0000256" key="5">
    <source>
        <dbReference type="ARBA" id="ARBA00022917"/>
    </source>
</evidence>
<dbReference type="STRING" id="465721.ACG33_10325"/>
<feature type="domain" description="Glutamyl/glutaminyl-tRNA synthetase class Ib catalytic" evidence="8">
    <location>
        <begin position="7"/>
        <end position="318"/>
    </location>
</feature>
<dbReference type="InterPro" id="IPR008925">
    <property type="entry name" value="aa_tRNA-synth_I_cd-bd_sf"/>
</dbReference>
<comment type="caution">
    <text evidence="7">Lacks conserved residue(s) required for the propagation of feature annotation.</text>
</comment>
<dbReference type="GO" id="GO:0000049">
    <property type="term" value="F:tRNA binding"/>
    <property type="evidence" value="ECO:0007669"/>
    <property type="project" value="InterPro"/>
</dbReference>
<dbReference type="SUPFAM" id="SSF52374">
    <property type="entry name" value="Nucleotidylyl transferase"/>
    <property type="match status" value="1"/>
</dbReference>
<evidence type="ECO:0000256" key="6">
    <source>
        <dbReference type="ARBA" id="ARBA00023146"/>
    </source>
</evidence>
<sequence>MPNQPYVTRFAPSPSGLLHLGNARTALLSYLAARKGKGRFILRIEDTDEARSTEAHVQALLEDLRWFGLDWDEGPDVGGPHEYRQRHRRAIHETWLAKLDAAGLTYPCFCTPAELSLSRKRQLAAGKPPRYAGTCRALDAHRRAVRLAAGEPAALRFRVPAGQIVAFGDLVHGEQRFATDDIGDFIIRRADGSTAFFFSNAIDDALMGITLVLRGDDHLTNTPRQILILQALDLPVPEYAHVALLLGMDGAPLSKRHGAQSLGEFRERGFLPGALRNHLVRLGHACQHDGWLDDAAMCAEFELSRLGKAAARFDAAQLHHWQKEAVAQLSQEDFLRWIGAFLPPGLEAPRAAAFAAAVRPNVEFARDAQPWAEVAFGRLTNFMPDAVAAIEAAGEAFYAMAAQVFARPGLEFKQRLRELGQASGRKGPALFMPLRAALTGATHGPELAGLLSLVPDEEVQTRLAAAMQRAGAGG</sequence>
<evidence type="ECO:0000256" key="4">
    <source>
        <dbReference type="ARBA" id="ARBA00022840"/>
    </source>
</evidence>
<keyword evidence="7" id="KW-0963">Cytoplasm</keyword>
<accession>A0A127FAN6</accession>
<dbReference type="GO" id="GO:0004818">
    <property type="term" value="F:glutamate-tRNA ligase activity"/>
    <property type="evidence" value="ECO:0007669"/>
    <property type="project" value="UniProtKB-UniRule"/>
</dbReference>
<dbReference type="AlphaFoldDB" id="A0A127FAN6"/>
<dbReference type="Gene3D" id="1.10.10.350">
    <property type="match status" value="1"/>
</dbReference>
<dbReference type="PATRIC" id="fig|465721.4.peg.2191"/>
<keyword evidence="11" id="KW-1185">Reference proteome</keyword>
<comment type="function">
    <text evidence="7">Catalyzes the attachment of glutamate to tRNA(Glu) in a two-step reaction: glutamate is first activated by ATP to form Glu-AMP and then transferred to the acceptor end of tRNA(Glu).</text>
</comment>
<gene>
    <name evidence="7" type="primary">gltX</name>
    <name evidence="10" type="ORF">ACG33_10325</name>
</gene>
<dbReference type="EC" id="6.1.1.17" evidence="7"/>
<evidence type="ECO:0000259" key="8">
    <source>
        <dbReference type="Pfam" id="PF00749"/>
    </source>
</evidence>
<dbReference type="InterPro" id="IPR001412">
    <property type="entry name" value="aa-tRNA-synth_I_CS"/>
</dbReference>
<evidence type="ECO:0000256" key="3">
    <source>
        <dbReference type="ARBA" id="ARBA00022741"/>
    </source>
</evidence>
<dbReference type="PANTHER" id="PTHR43311:SF2">
    <property type="entry name" value="GLUTAMATE--TRNA LIGASE, MITOCHONDRIAL-RELATED"/>
    <property type="match status" value="1"/>
</dbReference>
<dbReference type="InterPro" id="IPR004527">
    <property type="entry name" value="Glu-tRNA-ligase_bac/mito"/>
</dbReference>
<dbReference type="GO" id="GO:0006424">
    <property type="term" value="P:glutamyl-tRNA aminoacylation"/>
    <property type="evidence" value="ECO:0007669"/>
    <property type="project" value="UniProtKB-UniRule"/>
</dbReference>
<proteinExistence type="inferred from homology"/>
<evidence type="ECO:0000313" key="10">
    <source>
        <dbReference type="EMBL" id="AMN47486.1"/>
    </source>
</evidence>
<organism evidence="10 11">
    <name type="scientific">Steroidobacter denitrificans</name>
    <dbReference type="NCBI Taxonomy" id="465721"/>
    <lineage>
        <taxon>Bacteria</taxon>
        <taxon>Pseudomonadati</taxon>
        <taxon>Pseudomonadota</taxon>
        <taxon>Gammaproteobacteria</taxon>
        <taxon>Steroidobacterales</taxon>
        <taxon>Steroidobacteraceae</taxon>
        <taxon>Steroidobacter</taxon>
    </lineage>
</organism>
<keyword evidence="2 7" id="KW-0436">Ligase</keyword>
<dbReference type="Pfam" id="PF00749">
    <property type="entry name" value="tRNA-synt_1c"/>
    <property type="match status" value="1"/>
</dbReference>
<dbReference type="InterPro" id="IPR020058">
    <property type="entry name" value="Glu/Gln-tRNA-synth_Ib_cat-dom"/>
</dbReference>
<dbReference type="InterPro" id="IPR000924">
    <property type="entry name" value="Glu/Gln-tRNA-synth"/>
</dbReference>
<dbReference type="InterPro" id="IPR049940">
    <property type="entry name" value="GluQ/Sye"/>
</dbReference>
<dbReference type="PROSITE" id="PS00178">
    <property type="entry name" value="AA_TRNA_LIGASE_I"/>
    <property type="match status" value="1"/>
</dbReference>
<keyword evidence="4 7" id="KW-0067">ATP-binding</keyword>
<feature type="short sequence motif" description="'HIGH' region" evidence="7">
    <location>
        <begin position="12"/>
        <end position="22"/>
    </location>
</feature>
<reference evidence="10 11" key="1">
    <citation type="submission" date="2015-06" db="EMBL/GenBank/DDBJ databases">
        <title>A Comprehensive Approach to Explore the Metabolic and Phylogenetic Diversity of Bacterial Steroid Degradation in the Environment: Testosterone as an Example.</title>
        <authorList>
            <person name="Yang F.-C."/>
            <person name="Chen Y.-L."/>
            <person name="Yu C.-P."/>
            <person name="Tang S.-L."/>
            <person name="Wang P.-H."/>
            <person name="Ismail W."/>
            <person name="Wang C.-H."/>
            <person name="Yang C.-Y."/>
            <person name="Chiang Y.-R."/>
        </authorList>
    </citation>
    <scope>NUCLEOTIDE SEQUENCE [LARGE SCALE GENOMIC DNA]</scope>
    <source>
        <strain evidence="10 11">DSM 18526</strain>
    </source>
</reference>
<evidence type="ECO:0000256" key="7">
    <source>
        <dbReference type="HAMAP-Rule" id="MF_00022"/>
    </source>
</evidence>
<keyword evidence="6 7" id="KW-0030">Aminoacyl-tRNA synthetase</keyword>
<keyword evidence="5 7" id="KW-0648">Protein biosynthesis</keyword>
<comment type="similarity">
    <text evidence="1 7">Belongs to the class-I aminoacyl-tRNA synthetase family. Glutamate--tRNA ligase type 1 subfamily.</text>
</comment>
<dbReference type="EMBL" id="CP011971">
    <property type="protein sequence ID" value="AMN47486.1"/>
    <property type="molecule type" value="Genomic_DNA"/>
</dbReference>
<dbReference type="SUPFAM" id="SSF48163">
    <property type="entry name" value="An anticodon-binding domain of class I aminoacyl-tRNA synthetases"/>
    <property type="match status" value="1"/>
</dbReference>
<comment type="subcellular location">
    <subcellularLocation>
        <location evidence="7">Cytoplasm</location>
    </subcellularLocation>
</comment>